<dbReference type="STRING" id="420998.JDO7802_00910"/>
<accession>A0A0M6YEW9</accession>
<dbReference type="EMBL" id="CXSU01000011">
    <property type="protein sequence ID" value="CTQ48902.1"/>
    <property type="molecule type" value="Genomic_DNA"/>
</dbReference>
<dbReference type="InterPro" id="IPR027417">
    <property type="entry name" value="P-loop_NTPase"/>
</dbReference>
<feature type="domain" description="PD-(D/E)XK endonuclease-like" evidence="1">
    <location>
        <begin position="711"/>
        <end position="941"/>
    </location>
</feature>
<dbReference type="Pfam" id="PF12705">
    <property type="entry name" value="PDDEXK_1"/>
    <property type="match status" value="1"/>
</dbReference>
<dbReference type="Gene3D" id="3.90.320.10">
    <property type="match status" value="1"/>
</dbReference>
<keyword evidence="3" id="KW-1185">Reference proteome</keyword>
<gene>
    <name evidence="2" type="ORF">JDO7802_00910</name>
</gene>
<organism evidence="2 3">
    <name type="scientific">Jannaschia donghaensis</name>
    <dbReference type="NCBI Taxonomy" id="420998"/>
    <lineage>
        <taxon>Bacteria</taxon>
        <taxon>Pseudomonadati</taxon>
        <taxon>Pseudomonadota</taxon>
        <taxon>Alphaproteobacteria</taxon>
        <taxon>Rhodobacterales</taxon>
        <taxon>Roseobacteraceae</taxon>
        <taxon>Jannaschia</taxon>
    </lineage>
</organism>
<dbReference type="NCBIfam" id="TIGR02786">
    <property type="entry name" value="addB_alphas"/>
    <property type="match status" value="1"/>
</dbReference>
<evidence type="ECO:0000313" key="2">
    <source>
        <dbReference type="EMBL" id="CTQ48902.1"/>
    </source>
</evidence>
<evidence type="ECO:0000259" key="1">
    <source>
        <dbReference type="Pfam" id="PF12705"/>
    </source>
</evidence>
<evidence type="ECO:0000313" key="3">
    <source>
        <dbReference type="Proteomes" id="UP000049222"/>
    </source>
</evidence>
<proteinExistence type="predicted"/>
<dbReference type="RefSeq" id="WP_055083104.1">
    <property type="nucleotide sequence ID" value="NZ_CXSU01000011.1"/>
</dbReference>
<dbReference type="InterPro" id="IPR014153">
    <property type="entry name" value="Ds_break_AddB"/>
</dbReference>
<dbReference type="Proteomes" id="UP000049222">
    <property type="component" value="Unassembled WGS sequence"/>
</dbReference>
<name>A0A0M6YEW9_9RHOB</name>
<dbReference type="OrthoDB" id="9780606at2"/>
<dbReference type="AlphaFoldDB" id="A0A0M6YEW9"/>
<protein>
    <submittedName>
        <fullName evidence="2">Double-strand break repair protein AddB</fullName>
    </submittedName>
</protein>
<dbReference type="InterPro" id="IPR038726">
    <property type="entry name" value="PDDEXK_AddAB-type"/>
</dbReference>
<reference evidence="2 3" key="1">
    <citation type="submission" date="2015-07" db="EMBL/GenBank/DDBJ databases">
        <authorList>
            <person name="Noorani M."/>
        </authorList>
    </citation>
    <scope>NUCLEOTIDE SEQUENCE [LARGE SCALE GENOMIC DNA]</scope>
    <source>
        <strain evidence="2 3">CECT 7802</strain>
    </source>
</reference>
<dbReference type="InterPro" id="IPR011604">
    <property type="entry name" value="PDDEXK-like_dom_sf"/>
</dbReference>
<dbReference type="SUPFAM" id="SSF52540">
    <property type="entry name" value="P-loop containing nucleoside triphosphate hydrolases"/>
    <property type="match status" value="1"/>
</dbReference>
<sequence>MIQGLFREPVGIDFSASFAAGLRARLTGQPPEAMARVTVLVNTTRMARRIEAALVADGATLLPRIGLVTDLAPLLPPGDAAVADIEPLALRLKLTQLVAQLLEAAPDLAPASAAFDLASSLTVLLAEMQEEGMDPAALADIDTGDLSMHWQNTLRFLTIATDWMATDGTLTPAGAQALTLDRLLDHWRSAAPQDPIIIAGSTASRAPTRALIRATLDLPQGAVVLPGVDTDMPESAWAGLTDADGPGQQDHPQYRHAALMRDLGLTRDGVARWGDAVPAAPGRNALVSLALRPAPVTDAWRDEGPALDGIDAACAGVTLLAAPSPGAEAAAIATGLRAALEAGRTAALITPDRTLSRQVAAHLDRWGIVPDDSAGKPLNQSAIGRLLLHTADMRGQTVEAEPLAILLKHPLTQAGGDRQTHLKRARALELGLLRAGPCPFPTRAAMDAWMAKKDPPQGPDGWSRWLADLLDALPAQPGTAPLVAHVDTHLALIDRIVGTAGDGTDPAWSDPAGRAARQVIDRLMRAAPARGDVDISARDYARILSALLQAEEVRDPYSPHPGVMIWGALEARVRTADLVILGGLNDDVWPGQPTPDPWLNRAMRHAVGLRLPDRSIGLSAHDFQQAAAGPEIWLSRAARSAEAETVPSRWLNRLQNLLGGIGQGGQDALAAMKARGDGWLSLAAALDAPVAKPGPAPRPAPILPPDLKLDRLSVTGVETLIRDPYAIYARHFLRLEPLDPLRQGPDARVRGSAVHDAMERFSRDLPDDLPPDAAGRLRSALAVTLEETAPWPGARRLWLGKFERVTDQFIADEIQRRTKGRPQHAEAKGELRFDAPPFTLTARADRIDDRGDAVALYDYKTGTPPSGPAQLYYAKQLLLMAVMVEAGAFAQVSQRNVAEVAYIQVGTQTQEVAPKDFDAELVAKTRADLLTLIEGYQSGTPFIARLAPDFLSFTSAYDQLSRFGEWDDTNAARPIHVGQP</sequence>